<dbReference type="InterPro" id="IPR008756">
    <property type="entry name" value="Peptidase_M56"/>
</dbReference>
<feature type="transmembrane region" description="Helical" evidence="1">
    <location>
        <begin position="305"/>
        <end position="327"/>
    </location>
</feature>
<evidence type="ECO:0000259" key="2">
    <source>
        <dbReference type="Pfam" id="PF05569"/>
    </source>
</evidence>
<feature type="domain" description="Peptidase M56" evidence="2">
    <location>
        <begin position="93"/>
        <end position="292"/>
    </location>
</feature>
<keyword evidence="1" id="KW-1133">Transmembrane helix</keyword>
<evidence type="ECO:0000256" key="1">
    <source>
        <dbReference type="SAM" id="Phobius"/>
    </source>
</evidence>
<gene>
    <name evidence="3" type="ORF">IAA52_05385</name>
</gene>
<feature type="transmembrane region" description="Helical" evidence="1">
    <location>
        <begin position="34"/>
        <end position="57"/>
    </location>
</feature>
<protein>
    <submittedName>
        <fullName evidence="3">M56 family metallopeptidase</fullName>
    </submittedName>
</protein>
<evidence type="ECO:0000313" key="4">
    <source>
        <dbReference type="Proteomes" id="UP000824260"/>
    </source>
</evidence>
<proteinExistence type="predicted"/>
<dbReference type="PANTHER" id="PTHR34978:SF3">
    <property type="entry name" value="SLR0241 PROTEIN"/>
    <property type="match status" value="1"/>
</dbReference>
<dbReference type="PANTHER" id="PTHR34978">
    <property type="entry name" value="POSSIBLE SENSOR-TRANSDUCER PROTEIN BLAR"/>
    <property type="match status" value="1"/>
</dbReference>
<name>A0A9D0ZLQ9_9FIRM</name>
<dbReference type="EMBL" id="DVFZ01000051">
    <property type="protein sequence ID" value="HIQ82517.1"/>
    <property type="molecule type" value="Genomic_DNA"/>
</dbReference>
<sequence length="490" mass="54164">MGFFISTSLGMSVGIALTLLFYRRCENRFDSSRWSVLFGGLAGGLVTMLAQVALRIFGDTSWVGDGLIPVGVSANPHSPLRELDALWRPGPQEIMLYVWLAGAAASLLWQGAGLLRFWRRVDRESRPAGRETQKTLERVLREMDDGLLEEKAYTDNPPEVLVMPSLLGPVSMLCGPKLLLLDREDYDEEALEAIFRHELVHAYGKSVSGRRLAWALLGAGYWFNPMMWLLRREARVREEYTCDREANLGCSLEKRQAYARAMTALATPQKREAPGTAHMACGAGTLRRRVEVVLREEKPRRRWQNWLSTLLLFALDCAVLACAWGLFSPPGQYTLTEDNLLNYVGQYFLWEDMDRGALTELEGTYFDRMETASAPYGAAAVYTRFGSDIFLVFPEDAAAADEACARLAGRLSAALESVEGAGAWELSGDEAEAMRKMLALDGEAALTGKQLGVWQGTTGDGHGFITLAQADAPEGGAVVALLWGKRWAFA</sequence>
<evidence type="ECO:0000313" key="3">
    <source>
        <dbReference type="EMBL" id="HIQ82517.1"/>
    </source>
</evidence>
<keyword evidence="1" id="KW-0472">Membrane</keyword>
<dbReference type="AlphaFoldDB" id="A0A9D0ZLQ9"/>
<organism evidence="3 4">
    <name type="scientific">Candidatus Pullichristensenella stercorigallinarum</name>
    <dbReference type="NCBI Taxonomy" id="2840909"/>
    <lineage>
        <taxon>Bacteria</taxon>
        <taxon>Bacillati</taxon>
        <taxon>Bacillota</taxon>
        <taxon>Clostridia</taxon>
        <taxon>Candidatus Pullichristensenella</taxon>
    </lineage>
</organism>
<dbReference type="InterPro" id="IPR052173">
    <property type="entry name" value="Beta-lactam_resp_regulator"/>
</dbReference>
<dbReference type="Proteomes" id="UP000824260">
    <property type="component" value="Unassembled WGS sequence"/>
</dbReference>
<accession>A0A9D0ZLQ9</accession>
<comment type="caution">
    <text evidence="3">The sequence shown here is derived from an EMBL/GenBank/DDBJ whole genome shotgun (WGS) entry which is preliminary data.</text>
</comment>
<reference evidence="3" key="1">
    <citation type="submission" date="2020-10" db="EMBL/GenBank/DDBJ databases">
        <authorList>
            <person name="Gilroy R."/>
        </authorList>
    </citation>
    <scope>NUCLEOTIDE SEQUENCE</scope>
    <source>
        <strain evidence="3">ChiSjej6B24-2974</strain>
    </source>
</reference>
<keyword evidence="1" id="KW-0812">Transmembrane</keyword>
<reference evidence="3" key="2">
    <citation type="journal article" date="2021" name="PeerJ">
        <title>Extensive microbial diversity within the chicken gut microbiome revealed by metagenomics and culture.</title>
        <authorList>
            <person name="Gilroy R."/>
            <person name="Ravi A."/>
            <person name="Getino M."/>
            <person name="Pursley I."/>
            <person name="Horton D.L."/>
            <person name="Alikhan N.F."/>
            <person name="Baker D."/>
            <person name="Gharbi K."/>
            <person name="Hall N."/>
            <person name="Watson M."/>
            <person name="Adriaenssens E.M."/>
            <person name="Foster-Nyarko E."/>
            <person name="Jarju S."/>
            <person name="Secka A."/>
            <person name="Antonio M."/>
            <person name="Oren A."/>
            <person name="Chaudhuri R.R."/>
            <person name="La Ragione R."/>
            <person name="Hildebrand F."/>
            <person name="Pallen M.J."/>
        </authorList>
    </citation>
    <scope>NUCLEOTIDE SEQUENCE</scope>
    <source>
        <strain evidence="3">ChiSjej6B24-2974</strain>
    </source>
</reference>
<dbReference type="Pfam" id="PF05569">
    <property type="entry name" value="Peptidase_M56"/>
    <property type="match status" value="1"/>
</dbReference>
<feature type="transmembrane region" description="Helical" evidence="1">
    <location>
        <begin position="6"/>
        <end position="22"/>
    </location>
</feature>
<feature type="transmembrane region" description="Helical" evidence="1">
    <location>
        <begin position="96"/>
        <end position="118"/>
    </location>
</feature>
<dbReference type="CDD" id="cd07341">
    <property type="entry name" value="M56_BlaR1_MecR1_like"/>
    <property type="match status" value="1"/>
</dbReference>